<keyword evidence="4" id="KW-1185">Reference proteome</keyword>
<dbReference type="InterPro" id="IPR050336">
    <property type="entry name" value="Chromosome_partition/occlusion"/>
</dbReference>
<dbReference type="AlphaFoldDB" id="A0A917LJQ4"/>
<accession>A0A917LJQ4</accession>
<dbReference type="EMBL" id="BMJT01000013">
    <property type="protein sequence ID" value="GGG32754.1"/>
    <property type="molecule type" value="Genomic_DNA"/>
</dbReference>
<reference evidence="3" key="2">
    <citation type="submission" date="2020-09" db="EMBL/GenBank/DDBJ databases">
        <authorList>
            <person name="Sun Q."/>
            <person name="Zhou Y."/>
        </authorList>
    </citation>
    <scope>NUCLEOTIDE SEQUENCE</scope>
    <source>
        <strain evidence="3">CGMCC 1.15760</strain>
    </source>
</reference>
<dbReference type="Gene3D" id="1.10.10.2830">
    <property type="match status" value="1"/>
</dbReference>
<dbReference type="SUPFAM" id="SSF110849">
    <property type="entry name" value="ParB/Sulfiredoxin"/>
    <property type="match status" value="1"/>
</dbReference>
<evidence type="ECO:0000313" key="4">
    <source>
        <dbReference type="Proteomes" id="UP000616608"/>
    </source>
</evidence>
<reference evidence="3" key="1">
    <citation type="journal article" date="2014" name="Int. J. Syst. Evol. Microbiol.">
        <title>Complete genome sequence of Corynebacterium casei LMG S-19264T (=DSM 44701T), isolated from a smear-ripened cheese.</title>
        <authorList>
            <consortium name="US DOE Joint Genome Institute (JGI-PGF)"/>
            <person name="Walter F."/>
            <person name="Albersmeier A."/>
            <person name="Kalinowski J."/>
            <person name="Ruckert C."/>
        </authorList>
    </citation>
    <scope>NUCLEOTIDE SEQUENCE</scope>
    <source>
        <strain evidence="3">CGMCC 1.15760</strain>
    </source>
</reference>
<dbReference type="SUPFAM" id="SSF109709">
    <property type="entry name" value="KorB DNA-binding domain-like"/>
    <property type="match status" value="1"/>
</dbReference>
<dbReference type="GO" id="GO:0007059">
    <property type="term" value="P:chromosome segregation"/>
    <property type="evidence" value="ECO:0007669"/>
    <property type="project" value="TreeGrafter"/>
</dbReference>
<name>A0A917LJQ4_9BACI</name>
<dbReference type="SMART" id="SM00470">
    <property type="entry name" value="ParB"/>
    <property type="match status" value="1"/>
</dbReference>
<keyword evidence="1" id="KW-0238">DNA-binding</keyword>
<dbReference type="Proteomes" id="UP000616608">
    <property type="component" value="Unassembled WGS sequence"/>
</dbReference>
<proteinExistence type="predicted"/>
<gene>
    <name evidence="3" type="ORF">GCM10007425_29260</name>
</gene>
<evidence type="ECO:0000313" key="3">
    <source>
        <dbReference type="EMBL" id="GGG32754.1"/>
    </source>
</evidence>
<organism evidence="3 4">
    <name type="scientific">Lysinibacillus alkalisoli</name>
    <dbReference type="NCBI Taxonomy" id="1911548"/>
    <lineage>
        <taxon>Bacteria</taxon>
        <taxon>Bacillati</taxon>
        <taxon>Bacillota</taxon>
        <taxon>Bacilli</taxon>
        <taxon>Bacillales</taxon>
        <taxon>Bacillaceae</taxon>
        <taxon>Lysinibacillus</taxon>
    </lineage>
</organism>
<dbReference type="InterPro" id="IPR003115">
    <property type="entry name" value="ParB_N"/>
</dbReference>
<dbReference type="GO" id="GO:0003677">
    <property type="term" value="F:DNA binding"/>
    <property type="evidence" value="ECO:0007669"/>
    <property type="project" value="UniProtKB-KW"/>
</dbReference>
<dbReference type="Pfam" id="PF02195">
    <property type="entry name" value="ParB_N"/>
    <property type="match status" value="1"/>
</dbReference>
<dbReference type="InterPro" id="IPR039440">
    <property type="entry name" value="DUF3850"/>
</dbReference>
<comment type="caution">
    <text evidence="3">The sequence shown here is derived from an EMBL/GenBank/DDBJ whole genome shotgun (WGS) entry which is preliminary data.</text>
</comment>
<dbReference type="InterPro" id="IPR036086">
    <property type="entry name" value="ParB/Sulfiredoxin_sf"/>
</dbReference>
<dbReference type="Gene3D" id="3.90.1530.30">
    <property type="match status" value="1"/>
</dbReference>
<protein>
    <recommendedName>
        <fullName evidence="2">ParB-like N-terminal domain-containing protein</fullName>
    </recommendedName>
</protein>
<feature type="domain" description="ParB-like N-terminal" evidence="2">
    <location>
        <begin position="27"/>
        <end position="119"/>
    </location>
</feature>
<dbReference type="Pfam" id="PF12961">
    <property type="entry name" value="DUF3850"/>
    <property type="match status" value="1"/>
</dbReference>
<dbReference type="SUPFAM" id="SSF88697">
    <property type="entry name" value="PUA domain-like"/>
    <property type="match status" value="1"/>
</dbReference>
<sequence length="347" mass="39592">MARFNLNDLMNTQSKEVGKERVVFKIELLPIEQLQPSIMNQYSVQDVTELKASIELTGLQQNLLVRPNRNGYEVLSGHRRLKAMQALYAEGNEQFAQVPCKVERTMDDVQAELQLLLANSTTRELTDYEKTYQAQRLQELLQNLKDSGHKITGRKREIVAQLMGVSSSQVARMESINKKLSPELKEEFSEGNLNITTAYELSRLPEVAQQEVVEEKKAGKEITPAVVKEKRKEIVQPLQAQKETDKPIASQAPLQEAEVTDERIHELNIHPEPFSAVVSGAKTFEYRFNDRDYRVGDILRLNEYNPIQESYTNQKADVIVTFILEGGQYDIPTSYVIMSIKLKEGLH</sequence>
<dbReference type="Gene3D" id="2.30.130.30">
    <property type="entry name" value="Hypothetical protein"/>
    <property type="match status" value="1"/>
</dbReference>
<dbReference type="RefSeq" id="WP_188615815.1">
    <property type="nucleotide sequence ID" value="NZ_BMJT01000013.1"/>
</dbReference>
<dbReference type="PANTHER" id="PTHR33375:SF1">
    <property type="entry name" value="CHROMOSOME-PARTITIONING PROTEIN PARB-RELATED"/>
    <property type="match status" value="1"/>
</dbReference>
<dbReference type="GO" id="GO:0005694">
    <property type="term" value="C:chromosome"/>
    <property type="evidence" value="ECO:0007669"/>
    <property type="project" value="TreeGrafter"/>
</dbReference>
<dbReference type="InterPro" id="IPR015947">
    <property type="entry name" value="PUA-like_sf"/>
</dbReference>
<evidence type="ECO:0000256" key="1">
    <source>
        <dbReference type="ARBA" id="ARBA00023125"/>
    </source>
</evidence>
<evidence type="ECO:0000259" key="2">
    <source>
        <dbReference type="SMART" id="SM00470"/>
    </source>
</evidence>
<dbReference type="PANTHER" id="PTHR33375">
    <property type="entry name" value="CHROMOSOME-PARTITIONING PROTEIN PARB-RELATED"/>
    <property type="match status" value="1"/>
</dbReference>